<dbReference type="Proteomes" id="UP001283361">
    <property type="component" value="Unassembled WGS sequence"/>
</dbReference>
<organism evidence="1 2">
    <name type="scientific">Elysia crispata</name>
    <name type="common">lettuce slug</name>
    <dbReference type="NCBI Taxonomy" id="231223"/>
    <lineage>
        <taxon>Eukaryota</taxon>
        <taxon>Metazoa</taxon>
        <taxon>Spiralia</taxon>
        <taxon>Lophotrochozoa</taxon>
        <taxon>Mollusca</taxon>
        <taxon>Gastropoda</taxon>
        <taxon>Heterobranchia</taxon>
        <taxon>Euthyneura</taxon>
        <taxon>Panpulmonata</taxon>
        <taxon>Sacoglossa</taxon>
        <taxon>Placobranchoidea</taxon>
        <taxon>Plakobranchidae</taxon>
        <taxon>Elysia</taxon>
    </lineage>
</organism>
<dbReference type="AlphaFoldDB" id="A0AAE1DR17"/>
<dbReference type="EMBL" id="JAWDGP010002879">
    <property type="protein sequence ID" value="KAK3779145.1"/>
    <property type="molecule type" value="Genomic_DNA"/>
</dbReference>
<name>A0AAE1DR17_9GAST</name>
<keyword evidence="2" id="KW-1185">Reference proteome</keyword>
<proteinExistence type="predicted"/>
<evidence type="ECO:0000313" key="2">
    <source>
        <dbReference type="Proteomes" id="UP001283361"/>
    </source>
</evidence>
<reference evidence="1" key="1">
    <citation type="journal article" date="2023" name="G3 (Bethesda)">
        <title>A reference genome for the long-term kleptoplast-retaining sea slug Elysia crispata morphotype clarki.</title>
        <authorList>
            <person name="Eastman K.E."/>
            <person name="Pendleton A.L."/>
            <person name="Shaikh M.A."/>
            <person name="Suttiyut T."/>
            <person name="Ogas R."/>
            <person name="Tomko P."/>
            <person name="Gavelis G."/>
            <person name="Widhalm J.R."/>
            <person name="Wisecaver J.H."/>
        </authorList>
    </citation>
    <scope>NUCLEOTIDE SEQUENCE</scope>
    <source>
        <strain evidence="1">ECLA1</strain>
    </source>
</reference>
<evidence type="ECO:0000313" key="1">
    <source>
        <dbReference type="EMBL" id="KAK3779145.1"/>
    </source>
</evidence>
<protein>
    <submittedName>
        <fullName evidence="1">Uncharacterized protein</fullName>
    </submittedName>
</protein>
<accession>A0AAE1DR17</accession>
<comment type="caution">
    <text evidence="1">The sequence shown here is derived from an EMBL/GenBank/DDBJ whole genome shotgun (WGS) entry which is preliminary data.</text>
</comment>
<sequence length="155" mass="17258">MVVFNIAPDSTSSHQQAQYDKPRFYGPFKQHKEEVLLDVRPGSHAALSRDVNQPMLAKTDFCVMSIIFLQKCNEILVASSYYCPWLRFLFLHTGAIFRQKSGQAFSSLPTGLKDGSEPGMLGYRDDRAAVKLKIVGLGMCFPVPGASRAGVDRDR</sequence>
<gene>
    <name evidence="1" type="ORF">RRG08_011168</name>
</gene>